<dbReference type="EMBL" id="AYRZ02000003">
    <property type="protein sequence ID" value="PHT88165.1"/>
    <property type="molecule type" value="Genomic_DNA"/>
</dbReference>
<dbReference type="SMR" id="A0A2G3A1Q6"/>
<dbReference type="Gene3D" id="3.40.50.2000">
    <property type="entry name" value="Glycogen Phosphorylase B"/>
    <property type="match status" value="1"/>
</dbReference>
<evidence type="ECO:0000256" key="1">
    <source>
        <dbReference type="ARBA" id="ARBA00009995"/>
    </source>
</evidence>
<accession>A0A2G3A1Q6</accession>
<proteinExistence type="inferred from homology"/>
<dbReference type="SUPFAM" id="SSF53756">
    <property type="entry name" value="UDP-Glycosyltransferase/glycogen phosphorylase"/>
    <property type="match status" value="1"/>
</dbReference>
<evidence type="ECO:0000313" key="3">
    <source>
        <dbReference type="Proteomes" id="UP000222542"/>
    </source>
</evidence>
<reference evidence="2 3" key="2">
    <citation type="journal article" date="2017" name="Genome Biol.">
        <title>New reference genome sequences of hot pepper reveal the massive evolution of plant disease-resistance genes by retroduplication.</title>
        <authorList>
            <person name="Kim S."/>
            <person name="Park J."/>
            <person name="Yeom S.I."/>
            <person name="Kim Y.M."/>
            <person name="Seo E."/>
            <person name="Kim K.T."/>
            <person name="Kim M.S."/>
            <person name="Lee J.M."/>
            <person name="Cheong K."/>
            <person name="Shin H.S."/>
            <person name="Kim S.B."/>
            <person name="Han K."/>
            <person name="Lee J."/>
            <person name="Park M."/>
            <person name="Lee H.A."/>
            <person name="Lee H.Y."/>
            <person name="Lee Y."/>
            <person name="Oh S."/>
            <person name="Lee J.H."/>
            <person name="Choi E."/>
            <person name="Choi E."/>
            <person name="Lee S.E."/>
            <person name="Jeon J."/>
            <person name="Kim H."/>
            <person name="Choi G."/>
            <person name="Song H."/>
            <person name="Lee J."/>
            <person name="Lee S.C."/>
            <person name="Kwon J.K."/>
            <person name="Lee H.Y."/>
            <person name="Koo N."/>
            <person name="Hong Y."/>
            <person name="Kim R.W."/>
            <person name="Kang W.H."/>
            <person name="Huh J.H."/>
            <person name="Kang B.C."/>
            <person name="Yang T.J."/>
            <person name="Lee Y.H."/>
            <person name="Bennetzen J.L."/>
            <person name="Choi D."/>
        </authorList>
    </citation>
    <scope>NUCLEOTIDE SEQUENCE [LARGE SCALE GENOMIC DNA]</scope>
    <source>
        <strain evidence="3">cv. CM334</strain>
    </source>
</reference>
<dbReference type="OMA" id="FGQFANA"/>
<dbReference type="STRING" id="4072.A0A2G3A1Q6"/>
<evidence type="ECO:0000313" key="2">
    <source>
        <dbReference type="EMBL" id="PHT88165.1"/>
    </source>
</evidence>
<comment type="caution">
    <text evidence="2">The sequence shown here is derived from an EMBL/GenBank/DDBJ whole genome shotgun (WGS) entry which is preliminary data.</text>
</comment>
<dbReference type="PANTHER" id="PTHR48047:SF227">
    <property type="entry name" value="GLYCOSYLTRANSFERASE"/>
    <property type="match status" value="1"/>
</dbReference>
<name>A0A2G3A1Q6_CAPAN</name>
<dbReference type="AlphaFoldDB" id="A0A2G3A1Q6"/>
<dbReference type="PANTHER" id="PTHR48047">
    <property type="entry name" value="GLYCOSYLTRANSFERASE"/>
    <property type="match status" value="1"/>
</dbReference>
<comment type="similarity">
    <text evidence="1">Belongs to the UDP-glycosyltransferase family.</text>
</comment>
<sequence length="107" mass="11619">MGTVASPHFVIFPFMSHGHTIPLLHLATLLCRRFIAVTVFTTPANGPSIRDFLQDVSISIIDFPKGVLGIPSGVENTEKLPSMSSFGQFANATKLMQALSVLQHRPT</sequence>
<organism evidence="2 3">
    <name type="scientific">Capsicum annuum</name>
    <name type="common">Capsicum pepper</name>
    <dbReference type="NCBI Taxonomy" id="4072"/>
    <lineage>
        <taxon>Eukaryota</taxon>
        <taxon>Viridiplantae</taxon>
        <taxon>Streptophyta</taxon>
        <taxon>Embryophyta</taxon>
        <taxon>Tracheophyta</taxon>
        <taxon>Spermatophyta</taxon>
        <taxon>Magnoliopsida</taxon>
        <taxon>eudicotyledons</taxon>
        <taxon>Gunneridae</taxon>
        <taxon>Pentapetalae</taxon>
        <taxon>asterids</taxon>
        <taxon>lamiids</taxon>
        <taxon>Solanales</taxon>
        <taxon>Solanaceae</taxon>
        <taxon>Solanoideae</taxon>
        <taxon>Capsiceae</taxon>
        <taxon>Capsicum</taxon>
    </lineage>
</organism>
<dbReference type="Proteomes" id="UP000222542">
    <property type="component" value="Unassembled WGS sequence"/>
</dbReference>
<keyword evidence="3" id="KW-1185">Reference proteome</keyword>
<reference evidence="2 3" key="1">
    <citation type="journal article" date="2014" name="Nat. Genet.">
        <title>Genome sequence of the hot pepper provides insights into the evolution of pungency in Capsicum species.</title>
        <authorList>
            <person name="Kim S."/>
            <person name="Park M."/>
            <person name="Yeom S.I."/>
            <person name="Kim Y.M."/>
            <person name="Lee J.M."/>
            <person name="Lee H.A."/>
            <person name="Seo E."/>
            <person name="Choi J."/>
            <person name="Cheong K."/>
            <person name="Kim K.T."/>
            <person name="Jung K."/>
            <person name="Lee G.W."/>
            <person name="Oh S.K."/>
            <person name="Bae C."/>
            <person name="Kim S.B."/>
            <person name="Lee H.Y."/>
            <person name="Kim S.Y."/>
            <person name="Kim M.S."/>
            <person name="Kang B.C."/>
            <person name="Jo Y.D."/>
            <person name="Yang H.B."/>
            <person name="Jeong H.J."/>
            <person name="Kang W.H."/>
            <person name="Kwon J.K."/>
            <person name="Shin C."/>
            <person name="Lim J.Y."/>
            <person name="Park J.H."/>
            <person name="Huh J.H."/>
            <person name="Kim J.S."/>
            <person name="Kim B.D."/>
            <person name="Cohen O."/>
            <person name="Paran I."/>
            <person name="Suh M.C."/>
            <person name="Lee S.B."/>
            <person name="Kim Y.K."/>
            <person name="Shin Y."/>
            <person name="Noh S.J."/>
            <person name="Park J."/>
            <person name="Seo Y.S."/>
            <person name="Kwon S.Y."/>
            <person name="Kim H.A."/>
            <person name="Park J.M."/>
            <person name="Kim H.J."/>
            <person name="Choi S.B."/>
            <person name="Bosland P.W."/>
            <person name="Reeves G."/>
            <person name="Jo S.H."/>
            <person name="Lee B.W."/>
            <person name="Cho H.T."/>
            <person name="Choi H.S."/>
            <person name="Lee M.S."/>
            <person name="Yu Y."/>
            <person name="Do Choi Y."/>
            <person name="Park B.S."/>
            <person name="van Deynze A."/>
            <person name="Ashrafi H."/>
            <person name="Hill T."/>
            <person name="Kim W.T."/>
            <person name="Pai H.S."/>
            <person name="Ahn H.K."/>
            <person name="Yeam I."/>
            <person name="Giovannoni J.J."/>
            <person name="Rose J.K."/>
            <person name="Sorensen I."/>
            <person name="Lee S.J."/>
            <person name="Kim R.W."/>
            <person name="Choi I.Y."/>
            <person name="Choi B.S."/>
            <person name="Lim J.S."/>
            <person name="Lee Y.H."/>
            <person name="Choi D."/>
        </authorList>
    </citation>
    <scope>NUCLEOTIDE SEQUENCE [LARGE SCALE GENOMIC DNA]</scope>
    <source>
        <strain evidence="3">cv. CM334</strain>
    </source>
</reference>
<dbReference type="Gramene" id="PHT88165">
    <property type="protein sequence ID" value="PHT88165"/>
    <property type="gene ID" value="T459_10271"/>
</dbReference>
<protein>
    <submittedName>
        <fullName evidence="2">Uncharacterized protein</fullName>
    </submittedName>
</protein>
<gene>
    <name evidence="2" type="ORF">T459_10271</name>
</gene>